<proteinExistence type="predicted"/>
<dbReference type="PANTHER" id="PTHR42852:SF13">
    <property type="entry name" value="PROTEIN DIPZ"/>
    <property type="match status" value="1"/>
</dbReference>
<feature type="domain" description="Thioredoxin" evidence="1">
    <location>
        <begin position="259"/>
        <end position="424"/>
    </location>
</feature>
<dbReference type="OrthoDB" id="616241at2"/>
<dbReference type="CDD" id="cd02966">
    <property type="entry name" value="TlpA_like_family"/>
    <property type="match status" value="1"/>
</dbReference>
<dbReference type="Pfam" id="PF08534">
    <property type="entry name" value="Redoxin"/>
    <property type="match status" value="1"/>
</dbReference>
<dbReference type="InterPro" id="IPR036249">
    <property type="entry name" value="Thioredoxin-like_sf"/>
</dbReference>
<dbReference type="InterPro" id="IPR050553">
    <property type="entry name" value="Thioredoxin_ResA/DsbE_sf"/>
</dbReference>
<comment type="caution">
    <text evidence="2">The sequence shown here is derived from an EMBL/GenBank/DDBJ whole genome shotgun (WGS) entry which is preliminary data.</text>
</comment>
<accession>A0A3N4PVM6</accession>
<reference evidence="2 3" key="1">
    <citation type="submission" date="2018-11" db="EMBL/GenBank/DDBJ databases">
        <title>Chitinophaga lutea sp.nov., isolate from arsenic contaminated soil.</title>
        <authorList>
            <person name="Zong Y."/>
        </authorList>
    </citation>
    <scope>NUCLEOTIDE SEQUENCE [LARGE SCALE GENOMIC DNA]</scope>
    <source>
        <strain evidence="2 3">ZY74</strain>
    </source>
</reference>
<dbReference type="GO" id="GO:0016491">
    <property type="term" value="F:oxidoreductase activity"/>
    <property type="evidence" value="ECO:0007669"/>
    <property type="project" value="InterPro"/>
</dbReference>
<evidence type="ECO:0000259" key="1">
    <source>
        <dbReference type="PROSITE" id="PS51352"/>
    </source>
</evidence>
<dbReference type="EMBL" id="RPDH01000002">
    <property type="protein sequence ID" value="RPE09141.1"/>
    <property type="molecule type" value="Genomic_DNA"/>
</dbReference>
<dbReference type="Proteomes" id="UP000278351">
    <property type="component" value="Unassembled WGS sequence"/>
</dbReference>
<protein>
    <submittedName>
        <fullName evidence="2">TlpA family protein disulfide reductase</fullName>
    </submittedName>
</protein>
<sequence length="426" mass="47343">MKGCLSPAQETTNHMKSVFLFGAALALAACGAQQPGHLTAGNWQGHLLREDGGDIVFNFEVQDSAGKKTIHILNAGERLLVDDVRQEGDSVFIRMPFYDSEFRTALQPDGSLEGRWIRHLADKDVSIAFKGLPGIAERFPAKNPPKFNITGRWPTHFTAPGKADSTFAIGEFVQEGSAVKGTFLTTTGDYRYLQGVVDGDTLKISTFDGSFAYVFTARIENDSTLGNGVFLQGITNRLAFTARKDSSARLQDATTISTVREANATLDFSFPDLNGKPVSIKDERFKNKAVVIQISGSWCPNCMDETRYLSEWYKQNKDRGAEIVMLSYERTTDFEKSKKALESFTKRFDIAYPILITGVTPADPQKTEKTLPQITAIKGFPTTIYLDRQGRVRKVHTGFNGPGTGEHYEEYKHEFNALMDELLKES</sequence>
<evidence type="ECO:0000313" key="2">
    <source>
        <dbReference type="EMBL" id="RPE09141.1"/>
    </source>
</evidence>
<dbReference type="InterPro" id="IPR013766">
    <property type="entry name" value="Thioredoxin_domain"/>
</dbReference>
<keyword evidence="3" id="KW-1185">Reference proteome</keyword>
<dbReference type="PANTHER" id="PTHR42852">
    <property type="entry name" value="THIOL:DISULFIDE INTERCHANGE PROTEIN DSBE"/>
    <property type="match status" value="1"/>
</dbReference>
<organism evidence="2 3">
    <name type="scientific">Chitinophaga lutea</name>
    <dbReference type="NCBI Taxonomy" id="2488634"/>
    <lineage>
        <taxon>Bacteria</taxon>
        <taxon>Pseudomonadati</taxon>
        <taxon>Bacteroidota</taxon>
        <taxon>Chitinophagia</taxon>
        <taxon>Chitinophagales</taxon>
        <taxon>Chitinophagaceae</taxon>
        <taxon>Chitinophaga</taxon>
    </lineage>
</organism>
<dbReference type="AlphaFoldDB" id="A0A3N4PVM6"/>
<dbReference type="PROSITE" id="PS51352">
    <property type="entry name" value="THIOREDOXIN_2"/>
    <property type="match status" value="1"/>
</dbReference>
<name>A0A3N4PVM6_9BACT</name>
<gene>
    <name evidence="2" type="ORF">EGT74_19215</name>
</gene>
<evidence type="ECO:0000313" key="3">
    <source>
        <dbReference type="Proteomes" id="UP000278351"/>
    </source>
</evidence>
<dbReference type="SUPFAM" id="SSF52833">
    <property type="entry name" value="Thioredoxin-like"/>
    <property type="match status" value="1"/>
</dbReference>
<dbReference type="Gene3D" id="3.40.30.10">
    <property type="entry name" value="Glutaredoxin"/>
    <property type="match status" value="1"/>
</dbReference>
<dbReference type="PROSITE" id="PS51257">
    <property type="entry name" value="PROKAR_LIPOPROTEIN"/>
    <property type="match status" value="1"/>
</dbReference>
<dbReference type="InterPro" id="IPR013740">
    <property type="entry name" value="Redoxin"/>
</dbReference>